<dbReference type="PROSITE" id="PS00125">
    <property type="entry name" value="SER_THR_PHOSPHATASE"/>
    <property type="match status" value="1"/>
</dbReference>
<dbReference type="GO" id="GO:0004722">
    <property type="term" value="F:protein serine/threonine phosphatase activity"/>
    <property type="evidence" value="ECO:0007669"/>
    <property type="project" value="UniProtKB-EC"/>
</dbReference>
<keyword evidence="3 8" id="KW-0378">Hydrolase</keyword>
<dbReference type="OrthoDB" id="546816at2759"/>
<dbReference type="GO" id="GO:0005634">
    <property type="term" value="C:nucleus"/>
    <property type="evidence" value="ECO:0007669"/>
    <property type="project" value="TreeGrafter"/>
</dbReference>
<evidence type="ECO:0000256" key="2">
    <source>
        <dbReference type="ARBA" id="ARBA00022723"/>
    </source>
</evidence>
<dbReference type="PANTHER" id="PTHR11668">
    <property type="entry name" value="SERINE/THREONINE PROTEIN PHOSPHATASE"/>
    <property type="match status" value="1"/>
</dbReference>
<keyword evidence="5" id="KW-0464">Manganese</keyword>
<dbReference type="InterPro" id="IPR006186">
    <property type="entry name" value="Ser/Thr-sp_prot-phosphatase"/>
</dbReference>
<evidence type="ECO:0000256" key="1">
    <source>
        <dbReference type="ARBA" id="ARBA00001936"/>
    </source>
</evidence>
<protein>
    <recommendedName>
        <fullName evidence="8">Serine/threonine-protein phosphatase</fullName>
        <ecNumber evidence="8">3.1.3.16</ecNumber>
    </recommendedName>
</protein>
<dbReference type="Gene3D" id="3.60.21.10">
    <property type="match status" value="1"/>
</dbReference>
<dbReference type="AlphaFoldDB" id="A0A150GHK1"/>
<evidence type="ECO:0000256" key="7">
    <source>
        <dbReference type="ARBA" id="ARBA00048336"/>
    </source>
</evidence>
<dbReference type="SMART" id="SM00156">
    <property type="entry name" value="PP2Ac"/>
    <property type="match status" value="1"/>
</dbReference>
<evidence type="ECO:0000256" key="5">
    <source>
        <dbReference type="ARBA" id="ARBA00023211"/>
    </source>
</evidence>
<dbReference type="EMBL" id="LSYV01000023">
    <property type="protein sequence ID" value="KXZ49269.1"/>
    <property type="molecule type" value="Genomic_DNA"/>
</dbReference>
<dbReference type="Proteomes" id="UP000075714">
    <property type="component" value="Unassembled WGS sequence"/>
</dbReference>
<evidence type="ECO:0000259" key="9">
    <source>
        <dbReference type="PROSITE" id="PS00125"/>
    </source>
</evidence>
<evidence type="ECO:0000256" key="6">
    <source>
        <dbReference type="ARBA" id="ARBA00047761"/>
    </source>
</evidence>
<gene>
    <name evidence="10" type="ORF">GPECTOR_22g862</name>
</gene>
<organism evidence="10 11">
    <name type="scientific">Gonium pectorale</name>
    <name type="common">Green alga</name>
    <dbReference type="NCBI Taxonomy" id="33097"/>
    <lineage>
        <taxon>Eukaryota</taxon>
        <taxon>Viridiplantae</taxon>
        <taxon>Chlorophyta</taxon>
        <taxon>core chlorophytes</taxon>
        <taxon>Chlorophyceae</taxon>
        <taxon>CS clade</taxon>
        <taxon>Chlamydomonadales</taxon>
        <taxon>Volvocaceae</taxon>
        <taxon>Gonium</taxon>
    </lineage>
</organism>
<dbReference type="PRINTS" id="PR00114">
    <property type="entry name" value="STPHPHTASE"/>
</dbReference>
<dbReference type="GO" id="GO:0005737">
    <property type="term" value="C:cytoplasm"/>
    <property type="evidence" value="ECO:0007669"/>
    <property type="project" value="TreeGrafter"/>
</dbReference>
<dbReference type="SUPFAM" id="SSF56300">
    <property type="entry name" value="Metallo-dependent phosphatases"/>
    <property type="match status" value="1"/>
</dbReference>
<evidence type="ECO:0000313" key="10">
    <source>
        <dbReference type="EMBL" id="KXZ49269.1"/>
    </source>
</evidence>
<dbReference type="InterPro" id="IPR004843">
    <property type="entry name" value="Calcineurin-like_PHP"/>
</dbReference>
<keyword evidence="2" id="KW-0479">Metal-binding</keyword>
<evidence type="ECO:0000313" key="11">
    <source>
        <dbReference type="Proteomes" id="UP000075714"/>
    </source>
</evidence>
<evidence type="ECO:0000256" key="3">
    <source>
        <dbReference type="ARBA" id="ARBA00022801"/>
    </source>
</evidence>
<name>A0A150GHK1_GONPE</name>
<comment type="catalytic activity">
    <reaction evidence="6">
        <text>O-phospho-L-seryl-[protein] + H2O = L-seryl-[protein] + phosphate</text>
        <dbReference type="Rhea" id="RHEA:20629"/>
        <dbReference type="Rhea" id="RHEA-COMP:9863"/>
        <dbReference type="Rhea" id="RHEA-COMP:11604"/>
        <dbReference type="ChEBI" id="CHEBI:15377"/>
        <dbReference type="ChEBI" id="CHEBI:29999"/>
        <dbReference type="ChEBI" id="CHEBI:43474"/>
        <dbReference type="ChEBI" id="CHEBI:83421"/>
        <dbReference type="EC" id="3.1.3.16"/>
    </reaction>
</comment>
<dbReference type="InterPro" id="IPR029052">
    <property type="entry name" value="Metallo-depent_PP-like"/>
</dbReference>
<evidence type="ECO:0000256" key="4">
    <source>
        <dbReference type="ARBA" id="ARBA00022912"/>
    </source>
</evidence>
<keyword evidence="4" id="KW-0904">Protein phosphatase</keyword>
<dbReference type="STRING" id="33097.A0A150GHK1"/>
<dbReference type="InterPro" id="IPR050341">
    <property type="entry name" value="PP1_catalytic_subunit"/>
</dbReference>
<comment type="caution">
    <text evidence="10">The sequence shown here is derived from an EMBL/GenBank/DDBJ whole genome shotgun (WGS) entry which is preliminary data.</text>
</comment>
<dbReference type="PANTHER" id="PTHR11668:SF300">
    <property type="entry name" value="SERINE_THREONINE-PROTEIN PHOSPHATASE"/>
    <property type="match status" value="1"/>
</dbReference>
<comment type="catalytic activity">
    <reaction evidence="7 8">
        <text>O-phospho-L-threonyl-[protein] + H2O = L-threonyl-[protein] + phosphate</text>
        <dbReference type="Rhea" id="RHEA:47004"/>
        <dbReference type="Rhea" id="RHEA-COMP:11060"/>
        <dbReference type="Rhea" id="RHEA-COMP:11605"/>
        <dbReference type="ChEBI" id="CHEBI:15377"/>
        <dbReference type="ChEBI" id="CHEBI:30013"/>
        <dbReference type="ChEBI" id="CHEBI:43474"/>
        <dbReference type="ChEBI" id="CHEBI:61977"/>
        <dbReference type="EC" id="3.1.3.16"/>
    </reaction>
</comment>
<proteinExistence type="inferred from homology"/>
<sequence length="497" mass="54974">MFRTNDATQVIPTTPDSNKPQLILMLQVLPVHERVLDVLFKPSKTYEESEIPQIAEHFSCNEVEILIWKVRDLLVKEDTLHYVQAPCRVVTDLHGQFADLMNFFAWHGAPDGSMPWVFIGDFVDRTLYGCEVLMLLYALKIKWPQHIVLLRGNHEIAWLNERYGFKVRRRKGERYADADPGGNCKAPGDSCIVPCRYLLVHGGIGRVETLAQIAAAKRPITGDAEGGTFSDKIMSELVWSDPATSDTHNGILRNVRDGNSGGIVTFGADRATAFCERNRITAILRGHQVPNEGLEPAFGGRVLTFCSAVNFAGKYTNHGCILHLALTADEGGMPTIEIQPQRLLAKPLLPKPPPPTEPPLAQQLVALRDALVGHAKPSAPVAVAPAITADTVEKLTLDTDAGDVNSVMLDLKRFLAGIEQQIKIRKVAESRQGLGPKLRGAHPEADEPLRTRWNYGADRDGWCLDESTWLTSRPAFPRGKPWKPYLGPAEMLVCRLA</sequence>
<accession>A0A150GHK1</accession>
<comment type="similarity">
    <text evidence="8">Belongs to the PPP phosphatase family.</text>
</comment>
<dbReference type="GO" id="GO:0046872">
    <property type="term" value="F:metal ion binding"/>
    <property type="evidence" value="ECO:0007669"/>
    <property type="project" value="UniProtKB-KW"/>
</dbReference>
<comment type="cofactor">
    <cofactor evidence="1">
        <name>Mn(2+)</name>
        <dbReference type="ChEBI" id="CHEBI:29035"/>
    </cofactor>
</comment>
<feature type="domain" description="Serine/threonine specific protein phosphatases" evidence="9">
    <location>
        <begin position="150"/>
        <end position="155"/>
    </location>
</feature>
<reference evidence="11" key="1">
    <citation type="journal article" date="2016" name="Nat. Commun.">
        <title>The Gonium pectorale genome demonstrates co-option of cell cycle regulation during the evolution of multicellularity.</title>
        <authorList>
            <person name="Hanschen E.R."/>
            <person name="Marriage T.N."/>
            <person name="Ferris P.J."/>
            <person name="Hamaji T."/>
            <person name="Toyoda A."/>
            <person name="Fujiyama A."/>
            <person name="Neme R."/>
            <person name="Noguchi H."/>
            <person name="Minakuchi Y."/>
            <person name="Suzuki M."/>
            <person name="Kawai-Toyooka H."/>
            <person name="Smith D.R."/>
            <person name="Sparks H."/>
            <person name="Anderson J."/>
            <person name="Bakaric R."/>
            <person name="Luria V."/>
            <person name="Karger A."/>
            <person name="Kirschner M.W."/>
            <person name="Durand P.M."/>
            <person name="Michod R.E."/>
            <person name="Nozaki H."/>
            <person name="Olson B.J."/>
        </authorList>
    </citation>
    <scope>NUCLEOTIDE SEQUENCE [LARGE SCALE GENOMIC DNA]</scope>
    <source>
        <strain evidence="11">NIES-2863</strain>
    </source>
</reference>
<evidence type="ECO:0000256" key="8">
    <source>
        <dbReference type="RuleBase" id="RU004273"/>
    </source>
</evidence>
<keyword evidence="11" id="KW-1185">Reference proteome</keyword>
<dbReference type="Pfam" id="PF00149">
    <property type="entry name" value="Metallophos"/>
    <property type="match status" value="1"/>
</dbReference>
<dbReference type="EC" id="3.1.3.16" evidence="8"/>